<reference evidence="3 4" key="1">
    <citation type="submission" date="2024-01" db="EMBL/GenBank/DDBJ databases">
        <title>Draft genome sequence of Gordonia sp. PKS22-38.</title>
        <authorList>
            <person name="Suphannarot A."/>
            <person name="Mingma R."/>
        </authorList>
    </citation>
    <scope>NUCLEOTIDE SEQUENCE [LARGE SCALE GENOMIC DNA]</scope>
    <source>
        <strain evidence="3 4">PKS22-38</strain>
    </source>
</reference>
<organism evidence="3 4">
    <name type="scientific">Gordonia prachuapensis</name>
    <dbReference type="NCBI Taxonomy" id="3115651"/>
    <lineage>
        <taxon>Bacteria</taxon>
        <taxon>Bacillati</taxon>
        <taxon>Actinomycetota</taxon>
        <taxon>Actinomycetes</taxon>
        <taxon>Mycobacteriales</taxon>
        <taxon>Gordoniaceae</taxon>
        <taxon>Gordonia</taxon>
    </lineage>
</organism>
<dbReference type="Proteomes" id="UP001335729">
    <property type="component" value="Unassembled WGS sequence"/>
</dbReference>
<comment type="caution">
    <text evidence="3">The sequence shown here is derived from an EMBL/GenBank/DDBJ whole genome shotgun (WGS) entry which is preliminary data.</text>
</comment>
<gene>
    <name evidence="3" type="ORF">V1Y59_20685</name>
</gene>
<keyword evidence="1" id="KW-0472">Membrane</keyword>
<keyword evidence="1" id="KW-1133">Transmembrane helix</keyword>
<feature type="transmembrane region" description="Helical" evidence="1">
    <location>
        <begin position="64"/>
        <end position="84"/>
    </location>
</feature>
<evidence type="ECO:0000313" key="3">
    <source>
        <dbReference type="EMBL" id="MEE4025513.1"/>
    </source>
</evidence>
<evidence type="ECO:0000259" key="2">
    <source>
        <dbReference type="Pfam" id="PF13559"/>
    </source>
</evidence>
<dbReference type="EMBL" id="JAZDUE010000020">
    <property type="protein sequence ID" value="MEE4025513.1"/>
    <property type="molecule type" value="Genomic_DNA"/>
</dbReference>
<evidence type="ECO:0000313" key="4">
    <source>
        <dbReference type="Proteomes" id="UP001335729"/>
    </source>
</evidence>
<dbReference type="RefSeq" id="WP_330506924.1">
    <property type="nucleotide sequence ID" value="NZ_JAZDUE010000020.1"/>
</dbReference>
<name>A0ABU7MYW9_9ACTN</name>
<sequence length="221" mass="23527">MTIAATIAAGLSPDNDEAREWLEDELSKPRYGESEPGLLERFTTAVNDWLDSVLGSISGTSTPLPGFVAAIVAVALLALGLYLLRFVRRTPRARTDGSGSVLAGEVLSADEFRRRARDAMARNDFDTAVRDAMRAIARRGYERTLLPDAPSLTAHEVADGLAASFPGETARLRSAAAVFDEVAYGGRHADHGQALAMIDLDDTLARTRPHTPAAPVAEAGA</sequence>
<protein>
    <submittedName>
        <fullName evidence="3">DUF4129 domain-containing protein</fullName>
    </submittedName>
</protein>
<dbReference type="Pfam" id="PF13559">
    <property type="entry name" value="DUF4129"/>
    <property type="match status" value="1"/>
</dbReference>
<keyword evidence="1" id="KW-0812">Transmembrane</keyword>
<evidence type="ECO:0000256" key="1">
    <source>
        <dbReference type="SAM" id="Phobius"/>
    </source>
</evidence>
<proteinExistence type="predicted"/>
<dbReference type="InterPro" id="IPR025403">
    <property type="entry name" value="TgpA-like_C"/>
</dbReference>
<accession>A0ABU7MYW9</accession>
<keyword evidence="4" id="KW-1185">Reference proteome</keyword>
<feature type="domain" description="Protein-glutamine gamma-glutamyltransferase-like C-terminal" evidence="2">
    <location>
        <begin position="132"/>
        <end position="201"/>
    </location>
</feature>